<gene>
    <name evidence="1" type="ORF">METZ01_LOCUS129181</name>
</gene>
<evidence type="ECO:0000313" key="1">
    <source>
        <dbReference type="EMBL" id="SVA76327.1"/>
    </source>
</evidence>
<dbReference type="EMBL" id="UINC01018219">
    <property type="protein sequence ID" value="SVA76327.1"/>
    <property type="molecule type" value="Genomic_DNA"/>
</dbReference>
<accession>A0A381YIR0</accession>
<name>A0A381YIR0_9ZZZZ</name>
<sequence length="126" mass="14554">MKKYLIVLLFCLGLCSSQSPRGSDLLSDMAESNKNEVYVYWIGTVNGTLEGYKFGSQFALDMLAKDGIITERDKTVYLEALKFKIPNNVTEQKLFNIVWRYINKHPEKRHMDLSTLTFMAINESFK</sequence>
<reference evidence="1" key="1">
    <citation type="submission" date="2018-05" db="EMBL/GenBank/DDBJ databases">
        <authorList>
            <person name="Lanie J.A."/>
            <person name="Ng W.-L."/>
            <person name="Kazmierczak K.M."/>
            <person name="Andrzejewski T.M."/>
            <person name="Davidsen T.M."/>
            <person name="Wayne K.J."/>
            <person name="Tettelin H."/>
            <person name="Glass J.I."/>
            <person name="Rusch D."/>
            <person name="Podicherti R."/>
            <person name="Tsui H.-C.T."/>
            <person name="Winkler M.E."/>
        </authorList>
    </citation>
    <scope>NUCLEOTIDE SEQUENCE</scope>
</reference>
<dbReference type="AlphaFoldDB" id="A0A381YIR0"/>
<organism evidence="1">
    <name type="scientific">marine metagenome</name>
    <dbReference type="NCBI Taxonomy" id="408172"/>
    <lineage>
        <taxon>unclassified sequences</taxon>
        <taxon>metagenomes</taxon>
        <taxon>ecological metagenomes</taxon>
    </lineage>
</organism>
<proteinExistence type="predicted"/>
<protein>
    <submittedName>
        <fullName evidence="1">Uncharacterized protein</fullName>
    </submittedName>
</protein>